<sequence length="493" mass="56002">MFSELPPECLSKILKWSRNDIPTLYHCIGVNRQWCHLVAYYLYKAPWDSLPNVAANSLQQKRALLLMNTLFTCLELETLRVSTTSSSLSASKLNPLVDYFSYIKQVDLKWIQQALWCIHQHSFESQEYGVSVVEAGIHRFWRAMSLGYSDNLERLRCAESIPLELVFNLPIKLTQLTHLVIEHSRCDPIDNKVFQAIAETCHHLEVLKIRSLKSSFTQVNLESIISNIRQNTLRKLVLDCIHEVQLEGLMNVLVKYHSDSLEYFKLRNCDVSSVSSLAKLSCFPNLRSVKITRCSCLNDQVVASISLKAIQCLDVSETNVGMDFIRSIVRSSRASLRKLNVAHTKVGHTEELFKLISYYCPNITHLDIGGLFYNYVDVTSMVISTSRLKSLSLGCAVLKCPLQADRMIMALLQDCASIENLEISGSHITPASLVTLSRLPNLQKVSLSFCRNITEYQAKGLLESTGVKITWRKMPGRQNAIHRLPAFIVPYWL</sequence>
<evidence type="ECO:0000313" key="2">
    <source>
        <dbReference type="Proteomes" id="UP001479436"/>
    </source>
</evidence>
<dbReference type="EMBL" id="JASJQH010007507">
    <property type="protein sequence ID" value="KAK9708121.1"/>
    <property type="molecule type" value="Genomic_DNA"/>
</dbReference>
<name>A0ABR2VWI1_9FUNG</name>
<proteinExistence type="predicted"/>
<dbReference type="PANTHER" id="PTHR13318">
    <property type="entry name" value="PARTNER OF PAIRED, ISOFORM B-RELATED"/>
    <property type="match status" value="1"/>
</dbReference>
<gene>
    <name evidence="1" type="ORF">K7432_009813</name>
</gene>
<dbReference type="InterPro" id="IPR032675">
    <property type="entry name" value="LRR_dom_sf"/>
</dbReference>
<organism evidence="1 2">
    <name type="scientific">Basidiobolus ranarum</name>
    <dbReference type="NCBI Taxonomy" id="34480"/>
    <lineage>
        <taxon>Eukaryota</taxon>
        <taxon>Fungi</taxon>
        <taxon>Fungi incertae sedis</taxon>
        <taxon>Zoopagomycota</taxon>
        <taxon>Entomophthoromycotina</taxon>
        <taxon>Basidiobolomycetes</taxon>
        <taxon>Basidiobolales</taxon>
        <taxon>Basidiobolaceae</taxon>
        <taxon>Basidiobolus</taxon>
    </lineage>
</organism>
<protein>
    <recommendedName>
        <fullName evidence="3">F-box domain-containing protein</fullName>
    </recommendedName>
</protein>
<dbReference type="SMART" id="SM00367">
    <property type="entry name" value="LRR_CC"/>
    <property type="match status" value="4"/>
</dbReference>
<dbReference type="SUPFAM" id="SSF52047">
    <property type="entry name" value="RNI-like"/>
    <property type="match status" value="1"/>
</dbReference>
<reference evidence="1 2" key="1">
    <citation type="submission" date="2023-04" db="EMBL/GenBank/DDBJ databases">
        <title>Genome of Basidiobolus ranarum AG-B5.</title>
        <authorList>
            <person name="Stajich J.E."/>
            <person name="Carter-House D."/>
            <person name="Gryganskyi A."/>
        </authorList>
    </citation>
    <scope>NUCLEOTIDE SEQUENCE [LARGE SCALE GENOMIC DNA]</scope>
    <source>
        <strain evidence="1 2">AG-B5</strain>
    </source>
</reference>
<dbReference type="Proteomes" id="UP001479436">
    <property type="component" value="Unassembled WGS sequence"/>
</dbReference>
<accession>A0ABR2VWI1</accession>
<evidence type="ECO:0000313" key="1">
    <source>
        <dbReference type="EMBL" id="KAK9708121.1"/>
    </source>
</evidence>
<dbReference type="Gene3D" id="3.80.10.10">
    <property type="entry name" value="Ribonuclease Inhibitor"/>
    <property type="match status" value="2"/>
</dbReference>
<comment type="caution">
    <text evidence="1">The sequence shown here is derived from an EMBL/GenBank/DDBJ whole genome shotgun (WGS) entry which is preliminary data.</text>
</comment>
<evidence type="ECO:0008006" key="3">
    <source>
        <dbReference type="Google" id="ProtNLM"/>
    </source>
</evidence>
<keyword evidence="2" id="KW-1185">Reference proteome</keyword>
<dbReference type="InterPro" id="IPR006553">
    <property type="entry name" value="Leu-rich_rpt_Cys-con_subtyp"/>
</dbReference>